<dbReference type="OrthoDB" id="2626367at2759"/>
<protein>
    <submittedName>
        <fullName evidence="1">Uncharacterized protein</fullName>
    </submittedName>
</protein>
<dbReference type="EMBL" id="JABBWE010000060">
    <property type="protein sequence ID" value="KAG1789257.1"/>
    <property type="molecule type" value="Genomic_DNA"/>
</dbReference>
<sequence length="400" mass="45681">MEVFTARGQEDTLTPLERKTWDVHVAQKLCDWTPEANELSDTHWFDAPAWFGLISIPPDNFTRKGLRTRKQGPADQQVMQLEFSSKTVQFWAWLLGRLIMLLESDATEAQRMKEKENMLGFKDAVARVSDQCLMLFRYIYWKADIVKTLLTKTTLASTFGKLPRNVEGSQNVYDWNESDDLSPQPSESVGQRVLRHLKAIVAWHTAIGTLCSPENSQFTRGKLTFGLLDVPHCGFEIATLDDIYEEYFKRYDSDSEAHKAVVKSFMKTYLPQAFPGTIHAESTLMSLVSYFSASNRYHAAHDIPLPDGHVMALRNLLEPATINGAIALNKKCCLCCWRFRFQLSMVNGVRCKLPGSNGVIYPWSPPRVGVDLKVLLELENSFWTDLHTRVLEIRYSARNF</sequence>
<evidence type="ECO:0000313" key="2">
    <source>
        <dbReference type="Proteomes" id="UP000719766"/>
    </source>
</evidence>
<dbReference type="AlphaFoldDB" id="A0A9P7AIU4"/>
<reference evidence="1" key="1">
    <citation type="journal article" date="2020" name="New Phytol.">
        <title>Comparative genomics reveals dynamic genome evolution in host specialist ectomycorrhizal fungi.</title>
        <authorList>
            <person name="Lofgren L.A."/>
            <person name="Nguyen N.H."/>
            <person name="Vilgalys R."/>
            <person name="Ruytinx J."/>
            <person name="Liao H.L."/>
            <person name="Branco S."/>
            <person name="Kuo A."/>
            <person name="LaButti K."/>
            <person name="Lipzen A."/>
            <person name="Andreopoulos W."/>
            <person name="Pangilinan J."/>
            <person name="Riley R."/>
            <person name="Hundley H."/>
            <person name="Na H."/>
            <person name="Barry K."/>
            <person name="Grigoriev I.V."/>
            <person name="Stajich J.E."/>
            <person name="Kennedy P.G."/>
        </authorList>
    </citation>
    <scope>NUCLEOTIDE SEQUENCE</scope>
    <source>
        <strain evidence="1">S12</strain>
    </source>
</reference>
<proteinExistence type="predicted"/>
<keyword evidence="2" id="KW-1185">Reference proteome</keyword>
<dbReference type="GeneID" id="64603179"/>
<accession>A0A9P7AIU4</accession>
<name>A0A9P7AIU4_9AGAM</name>
<gene>
    <name evidence="1" type="ORF">HD556DRAFT_1529546</name>
</gene>
<organism evidence="1 2">
    <name type="scientific">Suillus plorans</name>
    <dbReference type="NCBI Taxonomy" id="116603"/>
    <lineage>
        <taxon>Eukaryota</taxon>
        <taxon>Fungi</taxon>
        <taxon>Dikarya</taxon>
        <taxon>Basidiomycota</taxon>
        <taxon>Agaricomycotina</taxon>
        <taxon>Agaricomycetes</taxon>
        <taxon>Agaricomycetidae</taxon>
        <taxon>Boletales</taxon>
        <taxon>Suillineae</taxon>
        <taxon>Suillaceae</taxon>
        <taxon>Suillus</taxon>
    </lineage>
</organism>
<dbReference type="RefSeq" id="XP_041156359.1">
    <property type="nucleotide sequence ID" value="XM_041309415.1"/>
</dbReference>
<dbReference type="Proteomes" id="UP000719766">
    <property type="component" value="Unassembled WGS sequence"/>
</dbReference>
<comment type="caution">
    <text evidence="1">The sequence shown here is derived from an EMBL/GenBank/DDBJ whole genome shotgun (WGS) entry which is preliminary data.</text>
</comment>
<evidence type="ECO:0000313" key="1">
    <source>
        <dbReference type="EMBL" id="KAG1789257.1"/>
    </source>
</evidence>